<sequence>MDKTFDQTLHGLLPALNGDLPPELIHLTRSLLSQSRAKASLKQDEEVARTYVCAHIACERLKQPLNLPQIMPRPPVPPRVYKKLHAFFDSALPSSSSSTRSSAPSATTPSRTRAANAPSTAPHSSPAQSRTPTRRRRHSPTVTPSKRAPAAHARVDVVDDALVPEWIMPAIRQLCKTFGEARAAPHIYAGMASVLRMKDVASSTAPTPTRTRNQSRVRCTAPSTTSATNTEVNTDTTTSHVPAILITVFLFTYVKMTATPLTATAFAEYRDRAIKVLAAMGKDAGRAQRDIADDVQACVREAREGWLGLEWFGNVPKGEDGGGEGEEGDEGVEIGVGGKGEEDEDEEEEEDMLQGGLGTMMNGRVNYLSQARKEDFVVWSRGIMARVRQLEEEEEEEEAEAEGVEDMDLDMDVDITT</sequence>
<keyword evidence="9" id="KW-1185">Reference proteome</keyword>
<dbReference type="OrthoDB" id="5367324at2759"/>
<dbReference type="GO" id="GO:0003677">
    <property type="term" value="F:DNA binding"/>
    <property type="evidence" value="ECO:0007669"/>
    <property type="project" value="UniProtKB-KW"/>
</dbReference>
<accession>A0A6A6WFT8</accession>
<feature type="compositionally biased region" description="Low complexity" evidence="6">
    <location>
        <begin position="140"/>
        <end position="151"/>
    </location>
</feature>
<feature type="region of interest" description="Disordered" evidence="6">
    <location>
        <begin position="203"/>
        <end position="236"/>
    </location>
</feature>
<evidence type="ECO:0000313" key="8">
    <source>
        <dbReference type="EMBL" id="KAF2761613.1"/>
    </source>
</evidence>
<organism evidence="8 9">
    <name type="scientific">Pseudovirgaria hyperparasitica</name>
    <dbReference type="NCBI Taxonomy" id="470096"/>
    <lineage>
        <taxon>Eukaryota</taxon>
        <taxon>Fungi</taxon>
        <taxon>Dikarya</taxon>
        <taxon>Ascomycota</taxon>
        <taxon>Pezizomycotina</taxon>
        <taxon>Dothideomycetes</taxon>
        <taxon>Dothideomycetes incertae sedis</taxon>
        <taxon>Acrospermales</taxon>
        <taxon>Acrospermaceae</taxon>
        <taxon>Pseudovirgaria</taxon>
    </lineage>
</organism>
<feature type="compositionally biased region" description="Acidic residues" evidence="6">
    <location>
        <begin position="321"/>
        <end position="332"/>
    </location>
</feature>
<evidence type="ECO:0000259" key="7">
    <source>
        <dbReference type="Pfam" id="PF05460"/>
    </source>
</evidence>
<dbReference type="AlphaFoldDB" id="A0A6A6WFT8"/>
<dbReference type="GO" id="GO:0006260">
    <property type="term" value="P:DNA replication"/>
    <property type="evidence" value="ECO:0007669"/>
    <property type="project" value="UniProtKB-KW"/>
</dbReference>
<feature type="compositionally biased region" description="Acidic residues" evidence="6">
    <location>
        <begin position="391"/>
        <end position="417"/>
    </location>
</feature>
<keyword evidence="4" id="KW-0238">DNA-binding</keyword>
<name>A0A6A6WFT8_9PEZI</name>
<feature type="region of interest" description="Disordered" evidence="6">
    <location>
        <begin position="91"/>
        <end position="151"/>
    </location>
</feature>
<feature type="compositionally biased region" description="Low complexity" evidence="6">
    <location>
        <begin position="223"/>
        <end position="236"/>
    </location>
</feature>
<feature type="compositionally biased region" description="Polar residues" evidence="6">
    <location>
        <begin position="203"/>
        <end position="217"/>
    </location>
</feature>
<dbReference type="Proteomes" id="UP000799437">
    <property type="component" value="Unassembled WGS sequence"/>
</dbReference>
<dbReference type="GO" id="GO:0005664">
    <property type="term" value="C:nuclear origin of replication recognition complex"/>
    <property type="evidence" value="ECO:0007669"/>
    <property type="project" value="InterPro"/>
</dbReference>
<feature type="domain" description="ORC6 first cyclin-like" evidence="7">
    <location>
        <begin position="11"/>
        <end position="92"/>
    </location>
</feature>
<evidence type="ECO:0000256" key="3">
    <source>
        <dbReference type="ARBA" id="ARBA00022705"/>
    </source>
</evidence>
<evidence type="ECO:0000256" key="4">
    <source>
        <dbReference type="ARBA" id="ARBA00023125"/>
    </source>
</evidence>
<keyword evidence="3" id="KW-0235">DNA replication</keyword>
<evidence type="ECO:0000256" key="5">
    <source>
        <dbReference type="ARBA" id="ARBA00023242"/>
    </source>
</evidence>
<evidence type="ECO:0000256" key="1">
    <source>
        <dbReference type="ARBA" id="ARBA00004123"/>
    </source>
</evidence>
<dbReference type="Pfam" id="PF05460">
    <property type="entry name" value="ORC6"/>
    <property type="match status" value="1"/>
</dbReference>
<feature type="region of interest" description="Disordered" evidence="6">
    <location>
        <begin position="314"/>
        <end position="348"/>
    </location>
</feature>
<keyword evidence="5" id="KW-0539">Nucleus</keyword>
<dbReference type="GeneID" id="54488959"/>
<dbReference type="EMBL" id="ML996566">
    <property type="protein sequence ID" value="KAF2761613.1"/>
    <property type="molecule type" value="Genomic_DNA"/>
</dbReference>
<evidence type="ECO:0000313" key="9">
    <source>
        <dbReference type="Proteomes" id="UP000799437"/>
    </source>
</evidence>
<proteinExistence type="inferred from homology"/>
<feature type="compositionally biased region" description="Low complexity" evidence="6">
    <location>
        <begin position="91"/>
        <end position="131"/>
    </location>
</feature>
<feature type="region of interest" description="Disordered" evidence="6">
    <location>
        <begin position="390"/>
        <end position="417"/>
    </location>
</feature>
<evidence type="ECO:0000256" key="6">
    <source>
        <dbReference type="SAM" id="MobiDB-lite"/>
    </source>
</evidence>
<dbReference type="RefSeq" id="XP_033604064.1">
    <property type="nucleotide sequence ID" value="XM_033747905.1"/>
</dbReference>
<reference evidence="8" key="1">
    <citation type="journal article" date="2020" name="Stud. Mycol.">
        <title>101 Dothideomycetes genomes: a test case for predicting lifestyles and emergence of pathogens.</title>
        <authorList>
            <person name="Haridas S."/>
            <person name="Albert R."/>
            <person name="Binder M."/>
            <person name="Bloem J."/>
            <person name="Labutti K."/>
            <person name="Salamov A."/>
            <person name="Andreopoulos B."/>
            <person name="Baker S."/>
            <person name="Barry K."/>
            <person name="Bills G."/>
            <person name="Bluhm B."/>
            <person name="Cannon C."/>
            <person name="Castanera R."/>
            <person name="Culley D."/>
            <person name="Daum C."/>
            <person name="Ezra D."/>
            <person name="Gonzalez J."/>
            <person name="Henrissat B."/>
            <person name="Kuo A."/>
            <person name="Liang C."/>
            <person name="Lipzen A."/>
            <person name="Lutzoni F."/>
            <person name="Magnuson J."/>
            <person name="Mondo S."/>
            <person name="Nolan M."/>
            <person name="Ohm R."/>
            <person name="Pangilinan J."/>
            <person name="Park H.-J."/>
            <person name="Ramirez L."/>
            <person name="Alfaro M."/>
            <person name="Sun H."/>
            <person name="Tritt A."/>
            <person name="Yoshinaga Y."/>
            <person name="Zwiers L.-H."/>
            <person name="Turgeon B."/>
            <person name="Goodwin S."/>
            <person name="Spatafora J."/>
            <person name="Crous P."/>
            <person name="Grigoriev I."/>
        </authorList>
    </citation>
    <scope>NUCLEOTIDE SEQUENCE</scope>
    <source>
        <strain evidence="8">CBS 121739</strain>
    </source>
</reference>
<comment type="similarity">
    <text evidence="2">Belongs to the ORC6 family.</text>
</comment>
<comment type="subcellular location">
    <subcellularLocation>
        <location evidence="1">Nucleus</location>
    </subcellularLocation>
</comment>
<dbReference type="InterPro" id="IPR008721">
    <property type="entry name" value="ORC6_cyclin_first"/>
</dbReference>
<evidence type="ECO:0000256" key="2">
    <source>
        <dbReference type="ARBA" id="ARBA00010840"/>
    </source>
</evidence>
<gene>
    <name evidence="8" type="ORF">EJ05DRAFT_507264</name>
</gene>
<protein>
    <recommendedName>
        <fullName evidence="7">ORC6 first cyclin-like domain-containing protein</fullName>
    </recommendedName>
</protein>